<dbReference type="InterPro" id="IPR050087">
    <property type="entry name" value="AON_synthase_class-II"/>
</dbReference>
<dbReference type="EMBL" id="JOPB01000008">
    <property type="protein sequence ID" value="OUI78126.1"/>
    <property type="molecule type" value="Genomic_DNA"/>
</dbReference>
<dbReference type="Pfam" id="PF00155">
    <property type="entry name" value="Aminotran_1_2"/>
    <property type="match status" value="1"/>
</dbReference>
<evidence type="ECO:0000256" key="1">
    <source>
        <dbReference type="ARBA" id="ARBA00001933"/>
    </source>
</evidence>
<evidence type="ECO:0000256" key="4">
    <source>
        <dbReference type="RuleBase" id="RU003693"/>
    </source>
</evidence>
<accession>A0A251ZTX9</accession>
<comment type="cofactor">
    <cofactor evidence="1 4">
        <name>pyridoxal 5'-phosphate</name>
        <dbReference type="ChEBI" id="CHEBI:597326"/>
    </cofactor>
</comment>
<protein>
    <submittedName>
        <fullName evidence="6">8-amino-7-oxononanoate synthase</fullName>
    </submittedName>
</protein>
<name>A0A251ZTX9_9PROT</name>
<dbReference type="NCBIfam" id="NF047599">
    <property type="entry name" value="SerpalmtaseBetaP"/>
    <property type="match status" value="1"/>
</dbReference>
<dbReference type="RefSeq" id="WP_086632517.1">
    <property type="nucleotide sequence ID" value="NZ_JOPB01000008.1"/>
</dbReference>
<dbReference type="AlphaFoldDB" id="A0A251ZTX9"/>
<organism evidence="6 7">
    <name type="scientific">Commensalibacter intestini</name>
    <dbReference type="NCBI Taxonomy" id="479936"/>
    <lineage>
        <taxon>Bacteria</taxon>
        <taxon>Pseudomonadati</taxon>
        <taxon>Pseudomonadota</taxon>
        <taxon>Alphaproteobacteria</taxon>
        <taxon>Acetobacterales</taxon>
        <taxon>Acetobacteraceae</taxon>
    </lineage>
</organism>
<dbReference type="PROSITE" id="PS00599">
    <property type="entry name" value="AA_TRANSFER_CLASS_2"/>
    <property type="match status" value="1"/>
</dbReference>
<dbReference type="PANTHER" id="PTHR13693:SF3">
    <property type="entry name" value="LD36009P"/>
    <property type="match status" value="1"/>
</dbReference>
<dbReference type="Gene3D" id="3.90.1150.10">
    <property type="entry name" value="Aspartate Aminotransferase, domain 1"/>
    <property type="match status" value="1"/>
</dbReference>
<evidence type="ECO:0000259" key="5">
    <source>
        <dbReference type="Pfam" id="PF00155"/>
    </source>
</evidence>
<comment type="caution">
    <text evidence="6">The sequence shown here is derived from an EMBL/GenBank/DDBJ whole genome shotgun (WGS) entry which is preliminary data.</text>
</comment>
<dbReference type="Gene3D" id="3.40.640.10">
    <property type="entry name" value="Type I PLP-dependent aspartate aminotransferase-like (Major domain)"/>
    <property type="match status" value="1"/>
</dbReference>
<dbReference type="InterPro" id="IPR001917">
    <property type="entry name" value="Aminotrans_II_pyridoxalP_BS"/>
</dbReference>
<feature type="domain" description="Aminotransferase class I/classII large" evidence="5">
    <location>
        <begin position="47"/>
        <end position="385"/>
    </location>
</feature>
<sequence length="401" mass="44228">MDIFTKFKTLDTAFEQLSAVCKHNPFGTTIEKLLSATVGIINGQETLLFGTNNYLGLSQSDAARHAASEAALKYGVGTTGSRIANGTYSLHQELEHDLAKFFNRRSCMVFSTGYQATLGMVSTLAGKDDYLFLDADCHASIYDGSRMSQAQIIRFRHNDADDLRKRLRRLGDIPGNKLIVVEGVYSMFGDVIPLKEFTQVKKEEKACLMIDEAHSFGIFGEHGRGIAERDGVEADIDFTVGTFSKSLGTVGGYCVSDHPQMDLLRLCTRPYMFTASLPPEVIAATKANLEIIKNHPELRHQLHDNASRFYHALRQAGFLTGPDISSVISIILDDVPQAARFWNRVLELGAYINLSLPPATPDNRPLLRASIAAAHTTDQIDKLVQIYIQAAQDVGLTLNNK</sequence>
<dbReference type="GO" id="GO:0016740">
    <property type="term" value="F:transferase activity"/>
    <property type="evidence" value="ECO:0007669"/>
    <property type="project" value="UniProtKB-KW"/>
</dbReference>
<dbReference type="InterPro" id="IPR015424">
    <property type="entry name" value="PyrdxlP-dep_Trfase"/>
</dbReference>
<evidence type="ECO:0000256" key="2">
    <source>
        <dbReference type="ARBA" id="ARBA00022679"/>
    </source>
</evidence>
<keyword evidence="2" id="KW-0808">Transferase</keyword>
<dbReference type="InterPro" id="IPR015421">
    <property type="entry name" value="PyrdxlP-dep_Trfase_major"/>
</dbReference>
<dbReference type="SUPFAM" id="SSF53383">
    <property type="entry name" value="PLP-dependent transferases"/>
    <property type="match status" value="1"/>
</dbReference>
<evidence type="ECO:0000313" key="6">
    <source>
        <dbReference type="EMBL" id="OUI78126.1"/>
    </source>
</evidence>
<comment type="similarity">
    <text evidence="4">Belongs to the class-II pyridoxal-phosphate-dependent aminotransferase family.</text>
</comment>
<dbReference type="InterPro" id="IPR004839">
    <property type="entry name" value="Aminotransferase_I/II_large"/>
</dbReference>
<keyword evidence="7" id="KW-1185">Reference proteome</keyword>
<evidence type="ECO:0000313" key="7">
    <source>
        <dbReference type="Proteomes" id="UP000194946"/>
    </source>
</evidence>
<keyword evidence="3 4" id="KW-0663">Pyridoxal phosphate</keyword>
<dbReference type="PANTHER" id="PTHR13693">
    <property type="entry name" value="CLASS II AMINOTRANSFERASE/8-AMINO-7-OXONONANOATE SYNTHASE"/>
    <property type="match status" value="1"/>
</dbReference>
<dbReference type="InterPro" id="IPR015422">
    <property type="entry name" value="PyrdxlP-dep_Trfase_small"/>
</dbReference>
<evidence type="ECO:0000256" key="3">
    <source>
        <dbReference type="ARBA" id="ARBA00022898"/>
    </source>
</evidence>
<gene>
    <name evidence="6" type="ORF">HK18_11375</name>
</gene>
<dbReference type="Proteomes" id="UP000194946">
    <property type="component" value="Unassembled WGS sequence"/>
</dbReference>
<proteinExistence type="inferred from homology"/>
<reference evidence="7" key="1">
    <citation type="submission" date="2014-06" db="EMBL/GenBank/DDBJ databases">
        <authorList>
            <person name="Winans N.J."/>
            <person name="Newell P.D."/>
            <person name="Douglas A.E."/>
        </authorList>
    </citation>
    <scope>NUCLEOTIDE SEQUENCE [LARGE SCALE GENOMIC DNA]</scope>
    <source>
        <strain evidence="7">DmL_052</strain>
    </source>
</reference>
<dbReference type="GO" id="GO:0030170">
    <property type="term" value="F:pyridoxal phosphate binding"/>
    <property type="evidence" value="ECO:0007669"/>
    <property type="project" value="InterPro"/>
</dbReference>